<feature type="compositionally biased region" description="Low complexity" evidence="4">
    <location>
        <begin position="1"/>
        <end position="20"/>
    </location>
</feature>
<dbReference type="PANTHER" id="PTHR33164">
    <property type="entry name" value="TRANSCRIPTIONAL REGULATOR, MARR FAMILY"/>
    <property type="match status" value="1"/>
</dbReference>
<dbReference type="GO" id="GO:0003677">
    <property type="term" value="F:DNA binding"/>
    <property type="evidence" value="ECO:0007669"/>
    <property type="project" value="UniProtKB-KW"/>
</dbReference>
<dbReference type="PROSITE" id="PS01117">
    <property type="entry name" value="HTH_MARR_1"/>
    <property type="match status" value="1"/>
</dbReference>
<dbReference type="Pfam" id="PF12802">
    <property type="entry name" value="MarR_2"/>
    <property type="match status" value="1"/>
</dbReference>
<dbReference type="SMART" id="SM00347">
    <property type="entry name" value="HTH_MARR"/>
    <property type="match status" value="1"/>
</dbReference>
<evidence type="ECO:0000256" key="2">
    <source>
        <dbReference type="ARBA" id="ARBA00023125"/>
    </source>
</evidence>
<reference evidence="6" key="1">
    <citation type="submission" date="2022-06" db="EMBL/GenBank/DDBJ databases">
        <title>Genomic Encyclopedia of Archaeal and Bacterial Type Strains, Phase II (KMG-II): from individual species to whole genera.</title>
        <authorList>
            <person name="Goeker M."/>
        </authorList>
    </citation>
    <scope>NUCLEOTIDE SEQUENCE</scope>
    <source>
        <strain evidence="6">DSM 26652</strain>
    </source>
</reference>
<gene>
    <name evidence="6" type="ORF">APR03_004460</name>
</gene>
<accession>A0A9X2G7N4</accession>
<keyword evidence="7" id="KW-1185">Reference proteome</keyword>
<dbReference type="Proteomes" id="UP001139493">
    <property type="component" value="Unassembled WGS sequence"/>
</dbReference>
<dbReference type="InterPro" id="IPR036390">
    <property type="entry name" value="WH_DNA-bd_sf"/>
</dbReference>
<protein>
    <submittedName>
        <fullName evidence="6">DNA-binding transcriptional regulator, MarR family</fullName>
    </submittedName>
</protein>
<evidence type="ECO:0000259" key="5">
    <source>
        <dbReference type="PROSITE" id="PS50995"/>
    </source>
</evidence>
<evidence type="ECO:0000313" key="6">
    <source>
        <dbReference type="EMBL" id="MCP2267088.1"/>
    </source>
</evidence>
<sequence length="224" mass="24465">MSFSRPSPLSSKPPKGIPGPTTRWSSIPTVPAHTRAATWYPRWMSTRAVRSHSPAAAVLLSVRTCSTRRRDALLAELITDGDYHGSMETDLPKAAGRLFLRLQREMFRQVAEAGFDDVRPRHGAVLAYLVPEGRRLSEFAELSGQHKQVIGTIADELEALGYVARVPDPTDGRAKLLVPTERGRAEVAASTRIIAGLEAGIAEAIGADRLAELRRDLMRASTAF</sequence>
<dbReference type="InterPro" id="IPR000835">
    <property type="entry name" value="HTH_MarR-typ"/>
</dbReference>
<keyword evidence="3" id="KW-0804">Transcription</keyword>
<evidence type="ECO:0000256" key="4">
    <source>
        <dbReference type="SAM" id="MobiDB-lite"/>
    </source>
</evidence>
<dbReference type="PANTHER" id="PTHR33164:SF99">
    <property type="entry name" value="MARR FAMILY REGULATORY PROTEIN"/>
    <property type="match status" value="1"/>
</dbReference>
<dbReference type="AlphaFoldDB" id="A0A9X2G7N4"/>
<keyword evidence="1" id="KW-0805">Transcription regulation</keyword>
<evidence type="ECO:0000256" key="3">
    <source>
        <dbReference type="ARBA" id="ARBA00023163"/>
    </source>
</evidence>
<dbReference type="InterPro" id="IPR023187">
    <property type="entry name" value="Tscrpt_reg_MarR-type_CS"/>
</dbReference>
<organism evidence="6 7">
    <name type="scientific">Promicromonospora thailandica</name>
    <dbReference type="NCBI Taxonomy" id="765201"/>
    <lineage>
        <taxon>Bacteria</taxon>
        <taxon>Bacillati</taxon>
        <taxon>Actinomycetota</taxon>
        <taxon>Actinomycetes</taxon>
        <taxon>Micrococcales</taxon>
        <taxon>Promicromonosporaceae</taxon>
        <taxon>Promicromonospora</taxon>
    </lineage>
</organism>
<dbReference type="InterPro" id="IPR036388">
    <property type="entry name" value="WH-like_DNA-bd_sf"/>
</dbReference>
<dbReference type="EMBL" id="JAMTCS010000015">
    <property type="protein sequence ID" value="MCP2267088.1"/>
    <property type="molecule type" value="Genomic_DNA"/>
</dbReference>
<feature type="domain" description="HTH marR-type" evidence="5">
    <location>
        <begin position="88"/>
        <end position="222"/>
    </location>
</feature>
<name>A0A9X2G7N4_9MICO</name>
<dbReference type="GO" id="GO:0003700">
    <property type="term" value="F:DNA-binding transcription factor activity"/>
    <property type="evidence" value="ECO:0007669"/>
    <property type="project" value="InterPro"/>
</dbReference>
<dbReference type="SUPFAM" id="SSF46785">
    <property type="entry name" value="Winged helix' DNA-binding domain"/>
    <property type="match status" value="1"/>
</dbReference>
<dbReference type="GO" id="GO:0006950">
    <property type="term" value="P:response to stress"/>
    <property type="evidence" value="ECO:0007669"/>
    <property type="project" value="TreeGrafter"/>
</dbReference>
<dbReference type="InterPro" id="IPR039422">
    <property type="entry name" value="MarR/SlyA-like"/>
</dbReference>
<evidence type="ECO:0000313" key="7">
    <source>
        <dbReference type="Proteomes" id="UP001139493"/>
    </source>
</evidence>
<dbReference type="Gene3D" id="1.10.10.10">
    <property type="entry name" value="Winged helix-like DNA-binding domain superfamily/Winged helix DNA-binding domain"/>
    <property type="match status" value="1"/>
</dbReference>
<proteinExistence type="predicted"/>
<evidence type="ECO:0000256" key="1">
    <source>
        <dbReference type="ARBA" id="ARBA00023015"/>
    </source>
</evidence>
<comment type="caution">
    <text evidence="6">The sequence shown here is derived from an EMBL/GenBank/DDBJ whole genome shotgun (WGS) entry which is preliminary data.</text>
</comment>
<keyword evidence="2 6" id="KW-0238">DNA-binding</keyword>
<feature type="region of interest" description="Disordered" evidence="4">
    <location>
        <begin position="1"/>
        <end position="28"/>
    </location>
</feature>
<dbReference type="PROSITE" id="PS50995">
    <property type="entry name" value="HTH_MARR_2"/>
    <property type="match status" value="1"/>
</dbReference>